<keyword evidence="1" id="KW-0732">Signal</keyword>
<dbReference type="RefSeq" id="WP_110464774.1">
    <property type="nucleotide sequence ID" value="NZ_JAMOFZ010000004.1"/>
</dbReference>
<comment type="caution">
    <text evidence="2">The sequence shown here is derived from an EMBL/GenBank/DDBJ whole genome shotgun (WGS) entry which is preliminary data.</text>
</comment>
<proteinExistence type="predicted"/>
<dbReference type="OrthoDB" id="8812309at2"/>
<gene>
    <name evidence="2" type="ORF">DFQ15_10416</name>
</gene>
<reference evidence="2 3" key="1">
    <citation type="submission" date="2018-06" db="EMBL/GenBank/DDBJ databases">
        <title>Genomic Encyclopedia of Type Strains, Phase III (KMG-III): the genomes of soil and plant-associated and newly described type strains.</title>
        <authorList>
            <person name="Whitman W."/>
        </authorList>
    </citation>
    <scope>NUCLEOTIDE SEQUENCE [LARGE SCALE GENOMIC DNA]</scope>
    <source>
        <strain evidence="2 3">CECT 7646</strain>
    </source>
</reference>
<name>A0A318T027_9BURK</name>
<evidence type="ECO:0000256" key="1">
    <source>
        <dbReference type="SAM" id="SignalP"/>
    </source>
</evidence>
<feature type="chain" id="PRO_5016448540" evidence="1">
    <location>
        <begin position="23"/>
        <end position="120"/>
    </location>
</feature>
<dbReference type="AlphaFoldDB" id="A0A318T027"/>
<sequence>MHKKFALVGIVSLAFVSSTAFAQSGSISIPGVAKANGSIGSTVTDSRITVANNNAKNVTAGGGGLSFKIGEVTMAGLANVNNVNITGSTVKNSDITVSGNVADNVNAIGGTANVNSVNIN</sequence>
<keyword evidence="3" id="KW-1185">Reference proteome</keyword>
<dbReference type="Proteomes" id="UP000247540">
    <property type="component" value="Unassembled WGS sequence"/>
</dbReference>
<protein>
    <submittedName>
        <fullName evidence="2">Uncharacterized protein</fullName>
    </submittedName>
</protein>
<feature type="signal peptide" evidence="1">
    <location>
        <begin position="1"/>
        <end position="22"/>
    </location>
</feature>
<accession>A0A318T027</accession>
<evidence type="ECO:0000313" key="2">
    <source>
        <dbReference type="EMBL" id="PYE78824.1"/>
    </source>
</evidence>
<dbReference type="EMBL" id="QJTC01000004">
    <property type="protein sequence ID" value="PYE78824.1"/>
    <property type="molecule type" value="Genomic_DNA"/>
</dbReference>
<organism evidence="2 3">
    <name type="scientific">Xylophilus ampelinus</name>
    <dbReference type="NCBI Taxonomy" id="54067"/>
    <lineage>
        <taxon>Bacteria</taxon>
        <taxon>Pseudomonadati</taxon>
        <taxon>Pseudomonadota</taxon>
        <taxon>Betaproteobacteria</taxon>
        <taxon>Burkholderiales</taxon>
        <taxon>Xylophilus</taxon>
    </lineage>
</organism>
<evidence type="ECO:0000313" key="3">
    <source>
        <dbReference type="Proteomes" id="UP000247540"/>
    </source>
</evidence>